<sequence length="157" mass="17934">MTDEQIPDQCQYSSYAYWSWKTLSGLLSSSSCSTDLTSSPSWNYDIIHLQHTTFVIIYEDYQSLYVKTDLIKNIAGIAIANITRDSNELRLTNFILGIQPTNTQGGPNAVEMSDLLKDTKNQTCSDINRQDYSDINHQVCSDTRNRIYSDTNHRTFN</sequence>
<reference evidence="1 2" key="1">
    <citation type="submission" date="2021-06" db="EMBL/GenBank/DDBJ databases">
        <authorList>
            <person name="Kallberg Y."/>
            <person name="Tangrot J."/>
            <person name="Rosling A."/>
        </authorList>
    </citation>
    <scope>NUCLEOTIDE SEQUENCE [LARGE SCALE GENOMIC DNA]</scope>
    <source>
        <strain evidence="1 2">120-4 pot B 10/14</strain>
    </source>
</reference>
<keyword evidence="2" id="KW-1185">Reference proteome</keyword>
<gene>
    <name evidence="1" type="ORF">GMARGA_LOCUS15697</name>
</gene>
<comment type="caution">
    <text evidence="1">The sequence shown here is derived from an EMBL/GenBank/DDBJ whole genome shotgun (WGS) entry which is preliminary data.</text>
</comment>
<proteinExistence type="predicted"/>
<protein>
    <submittedName>
        <fullName evidence="1">20361_t:CDS:1</fullName>
    </submittedName>
</protein>
<name>A0ABN7V8I1_GIGMA</name>
<accession>A0ABN7V8I1</accession>
<dbReference type="EMBL" id="CAJVQB010010975">
    <property type="protein sequence ID" value="CAG8744258.1"/>
    <property type="molecule type" value="Genomic_DNA"/>
</dbReference>
<dbReference type="Proteomes" id="UP000789901">
    <property type="component" value="Unassembled WGS sequence"/>
</dbReference>
<organism evidence="1 2">
    <name type="scientific">Gigaspora margarita</name>
    <dbReference type="NCBI Taxonomy" id="4874"/>
    <lineage>
        <taxon>Eukaryota</taxon>
        <taxon>Fungi</taxon>
        <taxon>Fungi incertae sedis</taxon>
        <taxon>Mucoromycota</taxon>
        <taxon>Glomeromycotina</taxon>
        <taxon>Glomeromycetes</taxon>
        <taxon>Diversisporales</taxon>
        <taxon>Gigasporaceae</taxon>
        <taxon>Gigaspora</taxon>
    </lineage>
</organism>
<evidence type="ECO:0000313" key="1">
    <source>
        <dbReference type="EMBL" id="CAG8744258.1"/>
    </source>
</evidence>
<evidence type="ECO:0000313" key="2">
    <source>
        <dbReference type="Proteomes" id="UP000789901"/>
    </source>
</evidence>